<organism evidence="1">
    <name type="scientific">Rhizophora mucronata</name>
    <name type="common">Asiatic mangrove</name>
    <dbReference type="NCBI Taxonomy" id="61149"/>
    <lineage>
        <taxon>Eukaryota</taxon>
        <taxon>Viridiplantae</taxon>
        <taxon>Streptophyta</taxon>
        <taxon>Embryophyta</taxon>
        <taxon>Tracheophyta</taxon>
        <taxon>Spermatophyta</taxon>
        <taxon>Magnoliopsida</taxon>
        <taxon>eudicotyledons</taxon>
        <taxon>Gunneridae</taxon>
        <taxon>Pentapetalae</taxon>
        <taxon>rosids</taxon>
        <taxon>fabids</taxon>
        <taxon>Malpighiales</taxon>
        <taxon>Rhizophoraceae</taxon>
        <taxon>Rhizophora</taxon>
    </lineage>
</organism>
<accession>A0A2P2NJ25</accession>
<name>A0A2P2NJ25_RHIMU</name>
<dbReference type="AlphaFoldDB" id="A0A2P2NJ25"/>
<evidence type="ECO:0000313" key="1">
    <source>
        <dbReference type="EMBL" id="MBX42491.1"/>
    </source>
</evidence>
<proteinExistence type="predicted"/>
<reference evidence="1" key="1">
    <citation type="submission" date="2018-02" db="EMBL/GenBank/DDBJ databases">
        <title>Rhizophora mucronata_Transcriptome.</title>
        <authorList>
            <person name="Meera S.P."/>
            <person name="Sreeshan A."/>
            <person name="Augustine A."/>
        </authorList>
    </citation>
    <scope>NUCLEOTIDE SEQUENCE</scope>
    <source>
        <tissue evidence="1">Leaf</tissue>
    </source>
</reference>
<dbReference type="EMBL" id="GGEC01062007">
    <property type="protein sequence ID" value="MBX42491.1"/>
    <property type="molecule type" value="Transcribed_RNA"/>
</dbReference>
<protein>
    <submittedName>
        <fullName evidence="1">Uncharacterized protein</fullName>
    </submittedName>
</protein>
<sequence length="56" mass="6701">MHFEAPCKRLLGTLRFPTHLFVFGDYQDKLSSALRLCCFFLLKLYIWMLHNIPELL</sequence>